<evidence type="ECO:0000259" key="11">
    <source>
        <dbReference type="PROSITE" id="PS50011"/>
    </source>
</evidence>
<dbReference type="InterPro" id="IPR008271">
    <property type="entry name" value="Ser/Thr_kinase_AS"/>
</dbReference>
<reference evidence="12 13" key="1">
    <citation type="submission" date="2011-02" db="EMBL/GenBank/DDBJ databases">
        <title>The Genome Sequence of Sphaeroforma arctica JP610.</title>
        <authorList>
            <consortium name="The Broad Institute Genome Sequencing Platform"/>
            <person name="Russ C."/>
            <person name="Cuomo C."/>
            <person name="Young S.K."/>
            <person name="Zeng Q."/>
            <person name="Gargeya S."/>
            <person name="Alvarado L."/>
            <person name="Berlin A."/>
            <person name="Chapman S.B."/>
            <person name="Chen Z."/>
            <person name="Freedman E."/>
            <person name="Gellesch M."/>
            <person name="Goldberg J."/>
            <person name="Griggs A."/>
            <person name="Gujja S."/>
            <person name="Heilman E."/>
            <person name="Heiman D."/>
            <person name="Howarth C."/>
            <person name="Mehta T."/>
            <person name="Neiman D."/>
            <person name="Pearson M."/>
            <person name="Roberts A."/>
            <person name="Saif S."/>
            <person name="Shea T."/>
            <person name="Shenoy N."/>
            <person name="Sisk P."/>
            <person name="Stolte C."/>
            <person name="Sykes S."/>
            <person name="White J."/>
            <person name="Yandava C."/>
            <person name="Burger G."/>
            <person name="Gray M.W."/>
            <person name="Holland P.W.H."/>
            <person name="King N."/>
            <person name="Lang F.B.F."/>
            <person name="Roger A.J."/>
            <person name="Ruiz-Trillo I."/>
            <person name="Haas B."/>
            <person name="Nusbaum C."/>
            <person name="Birren B."/>
        </authorList>
    </citation>
    <scope>NUCLEOTIDE SEQUENCE [LARGE SCALE GENOMIC DNA]</scope>
    <source>
        <strain evidence="12 13">JP610</strain>
    </source>
</reference>
<dbReference type="Pfam" id="PF00069">
    <property type="entry name" value="Pkinase"/>
    <property type="match status" value="1"/>
</dbReference>
<comment type="similarity">
    <text evidence="8">Belongs to the protein kinase superfamily. Ser/Thr protein kinase family. GCN2 subfamily.</text>
</comment>
<accession>A0A0L0G746</accession>
<dbReference type="EMBL" id="KQ241736">
    <property type="protein sequence ID" value="KNC84862.1"/>
    <property type="molecule type" value="Genomic_DNA"/>
</dbReference>
<dbReference type="PROSITE" id="PS00108">
    <property type="entry name" value="PROTEIN_KINASE_ST"/>
    <property type="match status" value="1"/>
</dbReference>
<dbReference type="GO" id="GO:0005524">
    <property type="term" value="F:ATP binding"/>
    <property type="evidence" value="ECO:0007669"/>
    <property type="project" value="UniProtKB-KW"/>
</dbReference>
<dbReference type="AlphaFoldDB" id="A0A0L0G746"/>
<evidence type="ECO:0000256" key="9">
    <source>
        <dbReference type="ARBA" id="ARBA00048659"/>
    </source>
</evidence>
<evidence type="ECO:0000256" key="1">
    <source>
        <dbReference type="ARBA" id="ARBA00012513"/>
    </source>
</evidence>
<evidence type="ECO:0000256" key="3">
    <source>
        <dbReference type="ARBA" id="ARBA00022679"/>
    </source>
</evidence>
<dbReference type="PANTHER" id="PTHR11042:SF160">
    <property type="entry name" value="EUKARYOTIC TRANSLATION INITIATION FACTOR 2-ALPHA KINASE 1"/>
    <property type="match status" value="1"/>
</dbReference>
<gene>
    <name evidence="12" type="ORF">SARC_02944</name>
</gene>
<proteinExistence type="inferred from homology"/>
<evidence type="ECO:0000256" key="10">
    <source>
        <dbReference type="ARBA" id="ARBA00048977"/>
    </source>
</evidence>
<dbReference type="InterPro" id="IPR000719">
    <property type="entry name" value="Prot_kinase_dom"/>
</dbReference>
<dbReference type="Proteomes" id="UP000054560">
    <property type="component" value="Unassembled WGS sequence"/>
</dbReference>
<keyword evidence="2 12" id="KW-0723">Serine/threonine-protein kinase</keyword>
<dbReference type="PANTHER" id="PTHR11042">
    <property type="entry name" value="EUKARYOTIC TRANSLATION INITIATION FACTOR 2-ALPHA KINASE EIF2-ALPHA KINASE -RELATED"/>
    <property type="match status" value="1"/>
</dbReference>
<keyword evidence="4" id="KW-0547">Nucleotide-binding</keyword>
<dbReference type="RefSeq" id="XP_014158764.1">
    <property type="nucleotide sequence ID" value="XM_014303289.1"/>
</dbReference>
<dbReference type="InterPro" id="IPR050339">
    <property type="entry name" value="CC_SR_Kinase"/>
</dbReference>
<keyword evidence="5 12" id="KW-0418">Kinase</keyword>
<evidence type="ECO:0000256" key="8">
    <source>
        <dbReference type="ARBA" id="ARBA00037982"/>
    </source>
</evidence>
<keyword evidence="6" id="KW-0067">ATP-binding</keyword>
<dbReference type="OrthoDB" id="1668230at2759"/>
<feature type="domain" description="Protein kinase" evidence="11">
    <location>
        <begin position="411"/>
        <end position="643"/>
    </location>
</feature>
<dbReference type="CDD" id="cd00180">
    <property type="entry name" value="PKc"/>
    <property type="match status" value="1"/>
</dbReference>
<dbReference type="SUPFAM" id="SSF56112">
    <property type="entry name" value="Protein kinase-like (PK-like)"/>
    <property type="match status" value="1"/>
</dbReference>
<dbReference type="Gene3D" id="1.10.510.10">
    <property type="entry name" value="Transferase(Phosphotransferase) domain 1"/>
    <property type="match status" value="1"/>
</dbReference>
<keyword evidence="3" id="KW-0808">Transferase</keyword>
<dbReference type="GO" id="GO:0004694">
    <property type="term" value="F:eukaryotic translation initiation factor 2alpha kinase activity"/>
    <property type="evidence" value="ECO:0007669"/>
    <property type="project" value="TreeGrafter"/>
</dbReference>
<evidence type="ECO:0000256" key="5">
    <source>
        <dbReference type="ARBA" id="ARBA00022777"/>
    </source>
</evidence>
<evidence type="ECO:0000313" key="12">
    <source>
        <dbReference type="EMBL" id="KNC84862.1"/>
    </source>
</evidence>
<dbReference type="SMART" id="SM00220">
    <property type="entry name" value="S_TKc"/>
    <property type="match status" value="1"/>
</dbReference>
<evidence type="ECO:0000256" key="6">
    <source>
        <dbReference type="ARBA" id="ARBA00022840"/>
    </source>
</evidence>
<keyword evidence="7" id="KW-0652">Protein synthesis inhibitor</keyword>
<evidence type="ECO:0000313" key="13">
    <source>
        <dbReference type="Proteomes" id="UP000054560"/>
    </source>
</evidence>
<sequence length="653" mass="73105">MCPSDEVKTRLRRAIEERRYLVTVSRFADCIRVARMDSIALTTPEFKLAIPASDPTGNKEFLAYIVDADACYKHILQVRQIREPVIKLVMECCAVLRDVQIGAEAGGERDYLKRAEAALATFDTLQSQIRSGKEIVPDVISERNCMRQRCLALIENTLQNRSNDPRPEIGVRAAEALSKLRTRPPVPNSESSYVNDDEDFHRLCKDACIAAETFAAGLGHNTSQKKTCDMVADNARETIPRMLLRGHESESADKITKWRCLEQCFAGLAEELAFQRDSAENVTKASLLFGICVRLETALDALVPDVMEMEKLRAECTNNTRVRKRWDAQIVLAGNEIEEARLREEFGVWESNTRRRDKAVGQEVAAWLQFADTHYPELLQNANVRTTFTGKYELECAAQGMLRRDDSAVNYQLVRLLSDKKGRPVRLVTDFEGKHVVLKSYSLTTSSHFSHFMRTCSKLGALRGVINIVPVIGVFTEDQWGHVLMYYYSGGDLAAWINGHPKRDPKLCLRIAHQVVAAVESLHTRDIVHCDLKPENIFLTSKLEAVLGDFDDVRDADCTVTTARVTRKYEAPEIRSGLVSRFDKSADVYSLGLVLKGLFSGVSVSDTCTAATGTAIATLVAQMTKEKPAERPTLPEVTAMPMFNECSAVWDLL</sequence>
<comment type="catalytic activity">
    <reaction evidence="10">
        <text>L-seryl-[protein] + ATP = O-phospho-L-seryl-[protein] + ADP + H(+)</text>
        <dbReference type="Rhea" id="RHEA:17989"/>
        <dbReference type="Rhea" id="RHEA-COMP:9863"/>
        <dbReference type="Rhea" id="RHEA-COMP:11604"/>
        <dbReference type="ChEBI" id="CHEBI:15378"/>
        <dbReference type="ChEBI" id="CHEBI:29999"/>
        <dbReference type="ChEBI" id="CHEBI:30616"/>
        <dbReference type="ChEBI" id="CHEBI:83421"/>
        <dbReference type="ChEBI" id="CHEBI:456216"/>
        <dbReference type="EC" id="2.7.11.1"/>
    </reaction>
    <physiologicalReaction direction="left-to-right" evidence="10">
        <dbReference type="Rhea" id="RHEA:17990"/>
    </physiologicalReaction>
</comment>
<dbReference type="GeneID" id="25903448"/>
<dbReference type="eggNOG" id="KOG0583">
    <property type="taxonomic scope" value="Eukaryota"/>
</dbReference>
<evidence type="ECO:0000256" key="4">
    <source>
        <dbReference type="ARBA" id="ARBA00022741"/>
    </source>
</evidence>
<name>A0A0L0G746_9EUKA</name>
<protein>
    <recommendedName>
        <fullName evidence="1">non-specific serine/threonine protein kinase</fullName>
        <ecNumber evidence="1">2.7.11.1</ecNumber>
    </recommendedName>
</protein>
<dbReference type="PROSITE" id="PS50011">
    <property type="entry name" value="PROTEIN_KINASE_DOM"/>
    <property type="match status" value="1"/>
</dbReference>
<organism evidence="12 13">
    <name type="scientific">Sphaeroforma arctica JP610</name>
    <dbReference type="NCBI Taxonomy" id="667725"/>
    <lineage>
        <taxon>Eukaryota</taxon>
        <taxon>Ichthyosporea</taxon>
        <taxon>Ichthyophonida</taxon>
        <taxon>Sphaeroforma</taxon>
    </lineage>
</organism>
<keyword evidence="13" id="KW-1185">Reference proteome</keyword>
<comment type="catalytic activity">
    <reaction evidence="9">
        <text>L-threonyl-[protein] + ATP = O-phospho-L-threonyl-[protein] + ADP + H(+)</text>
        <dbReference type="Rhea" id="RHEA:46608"/>
        <dbReference type="Rhea" id="RHEA-COMP:11060"/>
        <dbReference type="Rhea" id="RHEA-COMP:11605"/>
        <dbReference type="ChEBI" id="CHEBI:15378"/>
        <dbReference type="ChEBI" id="CHEBI:30013"/>
        <dbReference type="ChEBI" id="CHEBI:30616"/>
        <dbReference type="ChEBI" id="CHEBI:61977"/>
        <dbReference type="ChEBI" id="CHEBI:456216"/>
        <dbReference type="EC" id="2.7.11.1"/>
    </reaction>
    <physiologicalReaction direction="left-to-right" evidence="9">
        <dbReference type="Rhea" id="RHEA:46609"/>
    </physiologicalReaction>
</comment>
<dbReference type="EC" id="2.7.11.1" evidence="1"/>
<evidence type="ECO:0000256" key="7">
    <source>
        <dbReference type="ARBA" id="ARBA00023193"/>
    </source>
</evidence>
<dbReference type="GO" id="GO:0005634">
    <property type="term" value="C:nucleus"/>
    <property type="evidence" value="ECO:0007669"/>
    <property type="project" value="TreeGrafter"/>
</dbReference>
<dbReference type="GO" id="GO:0005737">
    <property type="term" value="C:cytoplasm"/>
    <property type="evidence" value="ECO:0007669"/>
    <property type="project" value="TreeGrafter"/>
</dbReference>
<evidence type="ECO:0000256" key="2">
    <source>
        <dbReference type="ARBA" id="ARBA00022527"/>
    </source>
</evidence>
<dbReference type="STRING" id="667725.A0A0L0G746"/>
<dbReference type="InterPro" id="IPR011009">
    <property type="entry name" value="Kinase-like_dom_sf"/>
</dbReference>
<dbReference type="GO" id="GO:0017148">
    <property type="term" value="P:negative regulation of translation"/>
    <property type="evidence" value="ECO:0007669"/>
    <property type="project" value="UniProtKB-KW"/>
</dbReference>